<dbReference type="SUPFAM" id="SSF161098">
    <property type="entry name" value="MetI-like"/>
    <property type="match status" value="1"/>
</dbReference>
<keyword evidence="4 7" id="KW-0812">Transmembrane</keyword>
<evidence type="ECO:0000256" key="6">
    <source>
        <dbReference type="ARBA" id="ARBA00023136"/>
    </source>
</evidence>
<dbReference type="PANTHER" id="PTHR43744">
    <property type="entry name" value="ABC TRANSPORTER PERMEASE PROTEIN MG189-RELATED-RELATED"/>
    <property type="match status" value="1"/>
</dbReference>
<sequence length="306" mass="32168">MNLLGRATGSRPRASEQRTLRSPVARRRRGGRAAGAALAAAVLAVLAVVSLGPLLWLAKASVSTTQDLLREPLALWPSGARWDNLAQAWGQGQVGRHLATTAAVAGGSLVVTLVVAVTAAYVIAVLRPRWAPLLTGGLVATLLVPGVALLVPRYLTVADIPLLGLDLRDSYWAVWLPAGADAFVVLVLARYFAGLPREIFEAARVDGAGPFRVLLQVVLPLSGPGLTVVSLLTVVAAWKDFLWPSLVLLDPSLQPVAVALPRLLEPLPLAEQMAALFLAALVPVLLFVLLQRHFFAAAGASGGTSR</sequence>
<dbReference type="Gene3D" id="1.10.3720.10">
    <property type="entry name" value="MetI-like"/>
    <property type="match status" value="1"/>
</dbReference>
<keyword evidence="3" id="KW-1003">Cell membrane</keyword>
<dbReference type="Pfam" id="PF00528">
    <property type="entry name" value="BPD_transp_1"/>
    <property type="match status" value="1"/>
</dbReference>
<protein>
    <submittedName>
        <fullName evidence="10">Multiple sugar transport system permease protein</fullName>
    </submittedName>
</protein>
<dbReference type="EMBL" id="RJKN01000004">
    <property type="protein sequence ID" value="ROP43405.1"/>
    <property type="molecule type" value="Genomic_DNA"/>
</dbReference>
<dbReference type="AlphaFoldDB" id="A0A3N1HLT6"/>
<comment type="caution">
    <text evidence="10">The sequence shown here is derived from an EMBL/GenBank/DDBJ whole genome shotgun (WGS) entry which is preliminary data.</text>
</comment>
<feature type="region of interest" description="Disordered" evidence="8">
    <location>
        <begin position="1"/>
        <end position="28"/>
    </location>
</feature>
<evidence type="ECO:0000256" key="4">
    <source>
        <dbReference type="ARBA" id="ARBA00022692"/>
    </source>
</evidence>
<gene>
    <name evidence="10" type="ORF">EDC03_2011</name>
</gene>
<feature type="transmembrane region" description="Helical" evidence="7">
    <location>
        <begin position="133"/>
        <end position="151"/>
    </location>
</feature>
<keyword evidence="5 7" id="KW-1133">Transmembrane helix</keyword>
<evidence type="ECO:0000256" key="7">
    <source>
        <dbReference type="RuleBase" id="RU363032"/>
    </source>
</evidence>
<dbReference type="CDD" id="cd06261">
    <property type="entry name" value="TM_PBP2"/>
    <property type="match status" value="1"/>
</dbReference>
<feature type="transmembrane region" description="Helical" evidence="7">
    <location>
        <begin position="273"/>
        <end position="290"/>
    </location>
</feature>
<feature type="transmembrane region" description="Helical" evidence="7">
    <location>
        <begin position="102"/>
        <end position="126"/>
    </location>
</feature>
<evidence type="ECO:0000313" key="11">
    <source>
        <dbReference type="Proteomes" id="UP000276232"/>
    </source>
</evidence>
<evidence type="ECO:0000256" key="8">
    <source>
        <dbReference type="SAM" id="MobiDB-lite"/>
    </source>
</evidence>
<feature type="transmembrane region" description="Helical" evidence="7">
    <location>
        <begin position="36"/>
        <end position="58"/>
    </location>
</feature>
<dbReference type="PANTHER" id="PTHR43744:SF12">
    <property type="entry name" value="ABC TRANSPORTER PERMEASE PROTEIN MG189-RELATED"/>
    <property type="match status" value="1"/>
</dbReference>
<dbReference type="InParanoid" id="A0A3N1HLT6"/>
<feature type="transmembrane region" description="Helical" evidence="7">
    <location>
        <begin position="213"/>
        <end position="238"/>
    </location>
</feature>
<dbReference type="PROSITE" id="PS50928">
    <property type="entry name" value="ABC_TM1"/>
    <property type="match status" value="1"/>
</dbReference>
<comment type="similarity">
    <text evidence="7">Belongs to the binding-protein-dependent transport system permease family.</text>
</comment>
<evidence type="ECO:0000256" key="5">
    <source>
        <dbReference type="ARBA" id="ARBA00022989"/>
    </source>
</evidence>
<dbReference type="RefSeq" id="WP_123380052.1">
    <property type="nucleotide sequence ID" value="NZ_RJKN01000004.1"/>
</dbReference>
<keyword evidence="2 7" id="KW-0813">Transport</keyword>
<keyword evidence="11" id="KW-1185">Reference proteome</keyword>
<accession>A0A3N1HLT6</accession>
<dbReference type="InterPro" id="IPR035906">
    <property type="entry name" value="MetI-like_sf"/>
</dbReference>
<dbReference type="GO" id="GO:0055085">
    <property type="term" value="P:transmembrane transport"/>
    <property type="evidence" value="ECO:0007669"/>
    <property type="project" value="InterPro"/>
</dbReference>
<evidence type="ECO:0000259" key="9">
    <source>
        <dbReference type="PROSITE" id="PS50928"/>
    </source>
</evidence>
<feature type="transmembrane region" description="Helical" evidence="7">
    <location>
        <begin position="171"/>
        <end position="192"/>
    </location>
</feature>
<name>A0A3N1HLT6_9ACTN</name>
<organism evidence="10 11">
    <name type="scientific">Pseudokineococcus lusitanus</name>
    <dbReference type="NCBI Taxonomy" id="763993"/>
    <lineage>
        <taxon>Bacteria</taxon>
        <taxon>Bacillati</taxon>
        <taxon>Actinomycetota</taxon>
        <taxon>Actinomycetes</taxon>
        <taxon>Kineosporiales</taxon>
        <taxon>Kineosporiaceae</taxon>
        <taxon>Pseudokineococcus</taxon>
    </lineage>
</organism>
<comment type="subcellular location">
    <subcellularLocation>
        <location evidence="1 7">Cell membrane</location>
        <topology evidence="1 7">Multi-pass membrane protein</topology>
    </subcellularLocation>
</comment>
<keyword evidence="10" id="KW-0762">Sugar transport</keyword>
<dbReference type="InterPro" id="IPR000515">
    <property type="entry name" value="MetI-like"/>
</dbReference>
<evidence type="ECO:0000256" key="1">
    <source>
        <dbReference type="ARBA" id="ARBA00004651"/>
    </source>
</evidence>
<keyword evidence="6 7" id="KW-0472">Membrane</keyword>
<evidence type="ECO:0000256" key="3">
    <source>
        <dbReference type="ARBA" id="ARBA00022475"/>
    </source>
</evidence>
<reference evidence="10 11" key="1">
    <citation type="journal article" date="2015" name="Stand. Genomic Sci.">
        <title>Genomic Encyclopedia of Bacterial and Archaeal Type Strains, Phase III: the genomes of soil and plant-associated and newly described type strains.</title>
        <authorList>
            <person name="Whitman W.B."/>
            <person name="Woyke T."/>
            <person name="Klenk H.P."/>
            <person name="Zhou Y."/>
            <person name="Lilburn T.G."/>
            <person name="Beck B.J."/>
            <person name="De Vos P."/>
            <person name="Vandamme P."/>
            <person name="Eisen J.A."/>
            <person name="Garrity G."/>
            <person name="Hugenholtz P."/>
            <person name="Kyrpides N.C."/>
        </authorList>
    </citation>
    <scope>NUCLEOTIDE SEQUENCE [LARGE SCALE GENOMIC DNA]</scope>
    <source>
        <strain evidence="10 11">CECT 7306</strain>
    </source>
</reference>
<evidence type="ECO:0000256" key="2">
    <source>
        <dbReference type="ARBA" id="ARBA00022448"/>
    </source>
</evidence>
<proteinExistence type="inferred from homology"/>
<feature type="domain" description="ABC transmembrane type-1" evidence="9">
    <location>
        <begin position="98"/>
        <end position="291"/>
    </location>
</feature>
<dbReference type="Proteomes" id="UP000276232">
    <property type="component" value="Unassembled WGS sequence"/>
</dbReference>
<dbReference type="OrthoDB" id="2063054at2"/>
<evidence type="ECO:0000313" key="10">
    <source>
        <dbReference type="EMBL" id="ROP43405.1"/>
    </source>
</evidence>
<dbReference type="GO" id="GO:0005886">
    <property type="term" value="C:plasma membrane"/>
    <property type="evidence" value="ECO:0007669"/>
    <property type="project" value="UniProtKB-SubCell"/>
</dbReference>